<feature type="domain" description="BZIP" evidence="2">
    <location>
        <begin position="10"/>
        <end position="73"/>
    </location>
</feature>
<evidence type="ECO:0000256" key="1">
    <source>
        <dbReference type="SAM" id="MobiDB-lite"/>
    </source>
</evidence>
<dbReference type="Pfam" id="PF11905">
    <property type="entry name" value="DUF3425"/>
    <property type="match status" value="1"/>
</dbReference>
<dbReference type="Proteomes" id="UP000310689">
    <property type="component" value="Unassembled WGS sequence"/>
</dbReference>
<dbReference type="Gene3D" id="1.20.5.170">
    <property type="match status" value="1"/>
</dbReference>
<dbReference type="InterPro" id="IPR004827">
    <property type="entry name" value="bZIP"/>
</dbReference>
<organism evidence="3 4">
    <name type="scientific">Wallemia ichthyophaga</name>
    <dbReference type="NCBI Taxonomy" id="245174"/>
    <lineage>
        <taxon>Eukaryota</taxon>
        <taxon>Fungi</taxon>
        <taxon>Dikarya</taxon>
        <taxon>Basidiomycota</taxon>
        <taxon>Wallemiomycotina</taxon>
        <taxon>Wallemiomycetes</taxon>
        <taxon>Wallemiales</taxon>
        <taxon>Wallemiaceae</taxon>
        <taxon>Wallemia</taxon>
    </lineage>
</organism>
<dbReference type="PANTHER" id="PTHR38116:SF9">
    <property type="entry name" value="BZIP DOMAIN-CONTAINING PROTEIN"/>
    <property type="match status" value="1"/>
</dbReference>
<evidence type="ECO:0000313" key="4">
    <source>
        <dbReference type="Proteomes" id="UP000310689"/>
    </source>
</evidence>
<dbReference type="EMBL" id="SPOI01000316">
    <property type="protein sequence ID" value="TIB28941.1"/>
    <property type="molecule type" value="Genomic_DNA"/>
</dbReference>
<accession>A0A4T0IPD9</accession>
<dbReference type="SUPFAM" id="SSF57959">
    <property type="entry name" value="Leucine zipper domain"/>
    <property type="match status" value="1"/>
</dbReference>
<dbReference type="PANTHER" id="PTHR38116">
    <property type="entry name" value="CHROMOSOME 7, WHOLE GENOME SHOTGUN SEQUENCE"/>
    <property type="match status" value="1"/>
</dbReference>
<feature type="region of interest" description="Disordered" evidence="1">
    <location>
        <begin position="123"/>
        <end position="185"/>
    </location>
</feature>
<feature type="compositionally biased region" description="Polar residues" evidence="1">
    <location>
        <begin position="327"/>
        <end position="340"/>
    </location>
</feature>
<reference evidence="3 4" key="1">
    <citation type="submission" date="2019-03" db="EMBL/GenBank/DDBJ databases">
        <title>Sequencing 23 genomes of Wallemia ichthyophaga.</title>
        <authorList>
            <person name="Gostincar C."/>
        </authorList>
    </citation>
    <scope>NUCLEOTIDE SEQUENCE [LARGE SCALE GENOMIC DNA]</scope>
    <source>
        <strain evidence="3 4">EXF-6200</strain>
    </source>
</reference>
<comment type="caution">
    <text evidence="3">The sequence shown here is derived from an EMBL/GenBank/DDBJ whole genome shotgun (WGS) entry which is preliminary data.</text>
</comment>
<name>A0A4T0IPD9_WALIC</name>
<dbReference type="InterPro" id="IPR046347">
    <property type="entry name" value="bZIP_sf"/>
</dbReference>
<sequence length="411" mass="46511">MPSSSKPTQVDEEDQRRQQNRLAQREFRQRKQREKDELKARIEFLERDPDQQSQLMTRVARELYAENNRLRALVHSLSSFVGTGAGSSLHGLGLTPAQMDNLLSYSRVEPEVDVGFEMFMQNRSRRGGRGDENDIGNKRPRYSLSNGSDSASPVSHAQRQAQPETHTSAQAQSPAQPHPHALNHLLNDNLSTSHASFTPTQPRTDFQNDCFVMISSDDPEFNVSTKLNGEETTLYNFASSLKHYSSSKMVQAAQLIEYNLNNFRADQSYHLPPSLKPSLIQRTVPHDSLIDGIPFASLRDKLILNSDSSSSSSSSHEHAQAHASHANHTTDTSKTSQSNPKVDVRRVIRMLLTSTTIHGEDVLNADNWELDDRFYADYFFLTDKHMLDTSNKWRERSHRPLLAGGEMNHLF</sequence>
<feature type="region of interest" description="Disordered" evidence="1">
    <location>
        <begin position="306"/>
        <end position="340"/>
    </location>
</feature>
<proteinExistence type="predicted"/>
<protein>
    <recommendedName>
        <fullName evidence="2">BZIP domain-containing protein</fullName>
    </recommendedName>
</protein>
<evidence type="ECO:0000313" key="3">
    <source>
        <dbReference type="EMBL" id="TIB28941.1"/>
    </source>
</evidence>
<dbReference type="PROSITE" id="PS00036">
    <property type="entry name" value="BZIP_BASIC"/>
    <property type="match status" value="1"/>
</dbReference>
<feature type="compositionally biased region" description="Basic and acidic residues" evidence="1">
    <location>
        <begin position="128"/>
        <end position="137"/>
    </location>
</feature>
<feature type="compositionally biased region" description="Polar residues" evidence="1">
    <location>
        <begin position="143"/>
        <end position="175"/>
    </location>
</feature>
<dbReference type="GO" id="GO:0003700">
    <property type="term" value="F:DNA-binding transcription factor activity"/>
    <property type="evidence" value="ECO:0007669"/>
    <property type="project" value="InterPro"/>
</dbReference>
<dbReference type="PROSITE" id="PS50217">
    <property type="entry name" value="BZIP"/>
    <property type="match status" value="1"/>
</dbReference>
<dbReference type="SMART" id="SM00338">
    <property type="entry name" value="BRLZ"/>
    <property type="match status" value="1"/>
</dbReference>
<gene>
    <name evidence="3" type="ORF">E3P86_03770</name>
</gene>
<dbReference type="AlphaFoldDB" id="A0A4T0IPD9"/>
<dbReference type="CDD" id="cd14688">
    <property type="entry name" value="bZIP_YAP"/>
    <property type="match status" value="1"/>
</dbReference>
<dbReference type="InterPro" id="IPR021833">
    <property type="entry name" value="DUF3425"/>
</dbReference>
<feature type="region of interest" description="Disordered" evidence="1">
    <location>
        <begin position="1"/>
        <end position="35"/>
    </location>
</feature>
<feature type="compositionally biased region" description="Basic and acidic residues" evidence="1">
    <location>
        <begin position="23"/>
        <end position="35"/>
    </location>
</feature>
<evidence type="ECO:0000259" key="2">
    <source>
        <dbReference type="PROSITE" id="PS50217"/>
    </source>
</evidence>